<reference evidence="2" key="1">
    <citation type="submission" date="2022-11" db="UniProtKB">
        <authorList>
            <consortium name="WormBaseParasite"/>
        </authorList>
    </citation>
    <scope>IDENTIFICATION</scope>
</reference>
<organism evidence="1 2">
    <name type="scientific">Romanomermis culicivorax</name>
    <name type="common">Nematode worm</name>
    <dbReference type="NCBI Taxonomy" id="13658"/>
    <lineage>
        <taxon>Eukaryota</taxon>
        <taxon>Metazoa</taxon>
        <taxon>Ecdysozoa</taxon>
        <taxon>Nematoda</taxon>
        <taxon>Enoplea</taxon>
        <taxon>Dorylaimia</taxon>
        <taxon>Mermithida</taxon>
        <taxon>Mermithoidea</taxon>
        <taxon>Mermithidae</taxon>
        <taxon>Romanomermis</taxon>
    </lineage>
</organism>
<proteinExistence type="predicted"/>
<name>A0A915JJL8_ROMCU</name>
<sequence length="1062" mass="121810">METNKNLPSNYKIYNIFYQYNKTSSNFIVFAKEGLDFEDGSFYTICSSPIANKECSKSIIIKSNHALSVADNVILPEVYRIYFIALEENARSSNIKESVKLNISNNKWQTMDFDTSLSKWGLLTDNLEDPFYLLSEFINEIVNEIDSIPGVKFPGAENKLAWKMAQVEISWLKTATKTISKVGKTLLPMVAVALDAPLLYSSVRDIINGDANARTIFNTATATVGISMTLLTTDVATKAMLTIFPNILGPISWTILAVGAATYFTNRIWDVNEEMDKLQKLVKFDAVEYTFEFFRRLFFMGGSSYATVVEHEKKVNNIRLEYGIKLLEKNKNIQNFVSTASCYDADNAVYTICKSVFIDLMNQSTSISVDKTDPDIPNNQTEHYEHLCHMAKSFKHQQAGKVLNMLTSFFKYLFASKSTQSKPNLSFKCIEAFGIRRKQTTPNIMSSAHQISFYLLIGSCYVYGLNDTYNIFSLSNGQHCTLHGGGRGNRFQFVTIFQNCTIDGYGRTGNSIDFSQLDVKQNFNIVAEGENIIKLIDSDESIVLGKVRMKNVDTVIFGRTNNSDFLEADCFLDTVKIYCDETPTDVQHELYIPYKKHCNYSMKVIVSGKALISNEATFGQFVYTSHKVKGNISLNLKGSEHASHVYVASFADINSIGDFIFEQNSSSIIVKIVYNEFEIYITMTEPKTLQITFTENIKFHYDNGLHHLVIFHPETKGQLWTRYRLALELFSRRHIPVRAYSERDQEKFSFYDGKILIDDIEMNYSMPPNDEFWAQEPQFQCKEGYNVFVFHPFCYPSQRPKVEGVSQELLTCFSSAVIDIDQEFDFLILDMTTLTFYMDKKDKFYDIYIQSEVSGDTMILKFIGNRLNNNTYYYAWNIGSITLKNILRNGQYKKLKIMAKSDFVLTPNDHGEIEATPLPKAVCPFSRLVVLEHHVIEEGQTFLFNDRIPTAFDVIRIQSSLVITNLAHKITESLIRLDPSITLSTIILKNFFDNVKMETLKLKFGTEDYSIDLTQWESLPILSHDEWREKLKVMNDYLNEEAFLMHYDIRFRTDMEYLNLAT</sequence>
<dbReference type="AlphaFoldDB" id="A0A915JJL8"/>
<keyword evidence="1" id="KW-1185">Reference proteome</keyword>
<dbReference type="WBParaSite" id="nRc.2.0.1.t26369-RA">
    <property type="protein sequence ID" value="nRc.2.0.1.t26369-RA"/>
    <property type="gene ID" value="nRc.2.0.1.g26369"/>
</dbReference>
<accession>A0A915JJL8</accession>
<evidence type="ECO:0000313" key="1">
    <source>
        <dbReference type="Proteomes" id="UP000887565"/>
    </source>
</evidence>
<protein>
    <submittedName>
        <fullName evidence="2">Uncharacterized protein</fullName>
    </submittedName>
</protein>
<evidence type="ECO:0000313" key="2">
    <source>
        <dbReference type="WBParaSite" id="nRc.2.0.1.t26369-RA"/>
    </source>
</evidence>
<dbReference type="Proteomes" id="UP000887565">
    <property type="component" value="Unplaced"/>
</dbReference>